<name>A0A1G7T8F1_9LACT</name>
<dbReference type="STRING" id="120956.SAMN05421791_10531"/>
<evidence type="ECO:0000313" key="5">
    <source>
        <dbReference type="Proteomes" id="UP000199708"/>
    </source>
</evidence>
<feature type="signal peptide" evidence="2">
    <location>
        <begin position="1"/>
        <end position="18"/>
    </location>
</feature>
<evidence type="ECO:0000313" key="4">
    <source>
        <dbReference type="EMBL" id="SDG31362.1"/>
    </source>
</evidence>
<feature type="chain" id="PRO_5039098290" evidence="2">
    <location>
        <begin position="19"/>
        <end position="191"/>
    </location>
</feature>
<sequence>MKKILLLLTIVSFATACAPTIDNKVEESSSNKEQEKMQTSLEKQAKEADKKRSYDFTLNDLNGEAYTLADQKGKNVYVKFWASWCPVCLAGLEDLNTLAGQENDFEVVTIVSPNHNGEKNKEEFMAWFNSLEYDNMTVLLDETGEVFANYGVRSMPTNAIIDSHGTPVKIIPGEIRKDTLTPIFEALEKGN</sequence>
<feature type="region of interest" description="Disordered" evidence="1">
    <location>
        <begin position="24"/>
        <end position="46"/>
    </location>
</feature>
<dbReference type="InterPro" id="IPR036249">
    <property type="entry name" value="Thioredoxin-like_sf"/>
</dbReference>
<evidence type="ECO:0000256" key="1">
    <source>
        <dbReference type="SAM" id="MobiDB-lite"/>
    </source>
</evidence>
<dbReference type="Pfam" id="PF08534">
    <property type="entry name" value="Redoxin"/>
    <property type="match status" value="1"/>
</dbReference>
<accession>A0A1G7T8F1</accession>
<dbReference type="InterPro" id="IPR013740">
    <property type="entry name" value="Redoxin"/>
</dbReference>
<dbReference type="PROSITE" id="PS51352">
    <property type="entry name" value="THIOREDOXIN_2"/>
    <property type="match status" value="1"/>
</dbReference>
<feature type="domain" description="Thioredoxin" evidence="3">
    <location>
        <begin position="47"/>
        <end position="189"/>
    </location>
</feature>
<organism evidence="4 5">
    <name type="scientific">Facklamia miroungae</name>
    <dbReference type="NCBI Taxonomy" id="120956"/>
    <lineage>
        <taxon>Bacteria</taxon>
        <taxon>Bacillati</taxon>
        <taxon>Bacillota</taxon>
        <taxon>Bacilli</taxon>
        <taxon>Lactobacillales</taxon>
        <taxon>Aerococcaceae</taxon>
        <taxon>Facklamia</taxon>
    </lineage>
</organism>
<dbReference type="InterPro" id="IPR050553">
    <property type="entry name" value="Thioredoxin_ResA/DsbE_sf"/>
</dbReference>
<dbReference type="RefSeq" id="WP_090289946.1">
    <property type="nucleotide sequence ID" value="NZ_FNCK01000005.1"/>
</dbReference>
<dbReference type="InterPro" id="IPR013766">
    <property type="entry name" value="Thioredoxin_domain"/>
</dbReference>
<keyword evidence="2" id="KW-0732">Signal</keyword>
<proteinExistence type="predicted"/>
<reference evidence="4 5" key="1">
    <citation type="submission" date="2016-10" db="EMBL/GenBank/DDBJ databases">
        <authorList>
            <person name="de Groot N.N."/>
        </authorList>
    </citation>
    <scope>NUCLEOTIDE SEQUENCE [LARGE SCALE GENOMIC DNA]</scope>
    <source>
        <strain evidence="4 5">ATCC BAA-466</strain>
    </source>
</reference>
<evidence type="ECO:0000259" key="3">
    <source>
        <dbReference type="PROSITE" id="PS51352"/>
    </source>
</evidence>
<dbReference type="OrthoDB" id="25753at2"/>
<dbReference type="Proteomes" id="UP000199708">
    <property type="component" value="Unassembled WGS sequence"/>
</dbReference>
<gene>
    <name evidence="4" type="ORF">SAMN05421791_10531</name>
</gene>
<dbReference type="CDD" id="cd02966">
    <property type="entry name" value="TlpA_like_family"/>
    <property type="match status" value="1"/>
</dbReference>
<dbReference type="PANTHER" id="PTHR42852">
    <property type="entry name" value="THIOL:DISULFIDE INTERCHANGE PROTEIN DSBE"/>
    <property type="match status" value="1"/>
</dbReference>
<dbReference type="PROSITE" id="PS51257">
    <property type="entry name" value="PROKAR_LIPOPROTEIN"/>
    <property type="match status" value="1"/>
</dbReference>
<dbReference type="GO" id="GO:0016491">
    <property type="term" value="F:oxidoreductase activity"/>
    <property type="evidence" value="ECO:0007669"/>
    <property type="project" value="InterPro"/>
</dbReference>
<dbReference type="SUPFAM" id="SSF52833">
    <property type="entry name" value="Thioredoxin-like"/>
    <property type="match status" value="1"/>
</dbReference>
<evidence type="ECO:0000256" key="2">
    <source>
        <dbReference type="SAM" id="SignalP"/>
    </source>
</evidence>
<dbReference type="AlphaFoldDB" id="A0A1G7T8F1"/>
<feature type="compositionally biased region" description="Basic and acidic residues" evidence="1">
    <location>
        <begin position="24"/>
        <end position="36"/>
    </location>
</feature>
<dbReference type="Gene3D" id="3.40.30.10">
    <property type="entry name" value="Glutaredoxin"/>
    <property type="match status" value="1"/>
</dbReference>
<protein>
    <submittedName>
        <fullName evidence="4">Peptide methionine sulfoxide reductase msrA/msrB</fullName>
    </submittedName>
</protein>
<dbReference type="PANTHER" id="PTHR42852:SF16">
    <property type="entry name" value="THIOL:DISULFIDE INTERCHANGE PROTEIN TLPA"/>
    <property type="match status" value="1"/>
</dbReference>
<keyword evidence="5" id="KW-1185">Reference proteome</keyword>
<dbReference type="EMBL" id="FNCK01000005">
    <property type="protein sequence ID" value="SDG31362.1"/>
    <property type="molecule type" value="Genomic_DNA"/>
</dbReference>